<feature type="compositionally biased region" description="Basic and acidic residues" evidence="1">
    <location>
        <begin position="329"/>
        <end position="343"/>
    </location>
</feature>
<feature type="compositionally biased region" description="Low complexity" evidence="1">
    <location>
        <begin position="36"/>
        <end position="46"/>
    </location>
</feature>
<dbReference type="Proteomes" id="UP000676336">
    <property type="component" value="Unassembled WGS sequence"/>
</dbReference>
<feature type="compositionally biased region" description="Acidic residues" evidence="1">
    <location>
        <begin position="350"/>
        <end position="367"/>
    </location>
</feature>
<proteinExistence type="predicted"/>
<feature type="compositionally biased region" description="Low complexity" evidence="1">
    <location>
        <begin position="398"/>
        <end position="411"/>
    </location>
</feature>
<reference evidence="2" key="1">
    <citation type="submission" date="2021-02" db="EMBL/GenBank/DDBJ databases">
        <authorList>
            <person name="Nowell W R."/>
        </authorList>
    </citation>
    <scope>NUCLEOTIDE SEQUENCE</scope>
</reference>
<feature type="compositionally biased region" description="Low complexity" evidence="1">
    <location>
        <begin position="81"/>
        <end position="109"/>
    </location>
</feature>
<feature type="region of interest" description="Disordered" evidence="1">
    <location>
        <begin position="1"/>
        <end position="110"/>
    </location>
</feature>
<feature type="non-terminal residue" evidence="2">
    <location>
        <position position="442"/>
    </location>
</feature>
<dbReference type="EMBL" id="CAJOBI010186979">
    <property type="protein sequence ID" value="CAF4947875.1"/>
    <property type="molecule type" value="Genomic_DNA"/>
</dbReference>
<sequence length="442" mass="48815">RQINPQNNASAALNPQQQQQADMLAAVYHNYRRRSSGFSSTTSHGGPSDDESDEYIPPRKDSSTSNASSGYESGLATSRQSPPTSSSIRTGSGSSITSEASSSSCYYNSKNGRSHLKQRLAKINSNGNDMDIDDNQQLALNSVGGYVDDLMERIRKMPPKKRSKFYQMLDEERLKDLNNNNQHDHGKSKAINRDDEHGSIMSRTMPLVAAEMNSDEDEDRTLIEISSNSSIINDEDEQKLKQQFLGLNEKNYEELLSMGVPLKVLKAIALHNQQQVQAHSNNNNNNNNNAQLSNFLTSKCTVSSTNASIDDKRLLNARTILRRILQQQEQHEQQQHSTNDKSLPEPMDYSTDEETGIIEDEDDDDDEHQSSSNAPHHGNSVRSNSHNPVPVLLNSNDISSLSPLTSISSSPDQNDVHRQSSTNSLSRPSSTPAALVSSACSV</sequence>
<feature type="compositionally biased region" description="Low complexity" evidence="1">
    <location>
        <begin position="420"/>
        <end position="432"/>
    </location>
</feature>
<feature type="compositionally biased region" description="Polar residues" evidence="1">
    <location>
        <begin position="1"/>
        <end position="21"/>
    </location>
</feature>
<feature type="compositionally biased region" description="Polar residues" evidence="1">
    <location>
        <begin position="63"/>
        <end position="80"/>
    </location>
</feature>
<comment type="caution">
    <text evidence="2">The sequence shown here is derived from an EMBL/GenBank/DDBJ whole genome shotgun (WGS) entry which is preliminary data.</text>
</comment>
<feature type="region of interest" description="Disordered" evidence="1">
    <location>
        <begin position="327"/>
        <end position="442"/>
    </location>
</feature>
<evidence type="ECO:0000313" key="2">
    <source>
        <dbReference type="EMBL" id="CAF4947875.1"/>
    </source>
</evidence>
<name>A0A8S3D4S6_9BILA</name>
<evidence type="ECO:0000313" key="3">
    <source>
        <dbReference type="Proteomes" id="UP000676336"/>
    </source>
</evidence>
<gene>
    <name evidence="2" type="ORF">SMN809_LOCUS53965</name>
</gene>
<organism evidence="2 3">
    <name type="scientific">Rotaria magnacalcarata</name>
    <dbReference type="NCBI Taxonomy" id="392030"/>
    <lineage>
        <taxon>Eukaryota</taxon>
        <taxon>Metazoa</taxon>
        <taxon>Spiralia</taxon>
        <taxon>Gnathifera</taxon>
        <taxon>Rotifera</taxon>
        <taxon>Eurotatoria</taxon>
        <taxon>Bdelloidea</taxon>
        <taxon>Philodinida</taxon>
        <taxon>Philodinidae</taxon>
        <taxon>Rotaria</taxon>
    </lineage>
</organism>
<dbReference type="AlphaFoldDB" id="A0A8S3D4S6"/>
<protein>
    <submittedName>
        <fullName evidence="2">Uncharacterized protein</fullName>
    </submittedName>
</protein>
<feature type="compositionally biased region" description="Polar residues" evidence="1">
    <location>
        <begin position="370"/>
        <end position="397"/>
    </location>
</feature>
<evidence type="ECO:0000256" key="1">
    <source>
        <dbReference type="SAM" id="MobiDB-lite"/>
    </source>
</evidence>
<accession>A0A8S3D4S6</accession>